<name>A0A367EYI5_9ACTN</name>
<comment type="caution">
    <text evidence="1">The sequence shown here is derived from an EMBL/GenBank/DDBJ whole genome shotgun (WGS) entry which is preliminary data.</text>
</comment>
<dbReference type="AlphaFoldDB" id="A0A367EYI5"/>
<organism evidence="1 2">
    <name type="scientific">Sphaerisporangium album</name>
    <dbReference type="NCBI Taxonomy" id="509200"/>
    <lineage>
        <taxon>Bacteria</taxon>
        <taxon>Bacillati</taxon>
        <taxon>Actinomycetota</taxon>
        <taxon>Actinomycetes</taxon>
        <taxon>Streptosporangiales</taxon>
        <taxon>Streptosporangiaceae</taxon>
        <taxon>Sphaerisporangium</taxon>
    </lineage>
</organism>
<dbReference type="Proteomes" id="UP000253094">
    <property type="component" value="Unassembled WGS sequence"/>
</dbReference>
<dbReference type="EMBL" id="QOIL01000027">
    <property type="protein sequence ID" value="RCG22739.1"/>
    <property type="molecule type" value="Genomic_DNA"/>
</dbReference>
<evidence type="ECO:0000313" key="2">
    <source>
        <dbReference type="Proteomes" id="UP000253094"/>
    </source>
</evidence>
<protein>
    <recommendedName>
        <fullName evidence="3">ImmA/IrrE family metallo-endopeptidase</fullName>
    </recommendedName>
</protein>
<dbReference type="OrthoDB" id="4144896at2"/>
<evidence type="ECO:0008006" key="3">
    <source>
        <dbReference type="Google" id="ProtNLM"/>
    </source>
</evidence>
<keyword evidence="2" id="KW-1185">Reference proteome</keyword>
<dbReference type="RefSeq" id="WP_114033100.1">
    <property type="nucleotide sequence ID" value="NZ_QOIL01000027.1"/>
</dbReference>
<reference evidence="1 2" key="1">
    <citation type="submission" date="2018-06" db="EMBL/GenBank/DDBJ databases">
        <title>Sphaerisporangium craniellae sp. nov., isolated from a marine sponge in the South China Sea.</title>
        <authorList>
            <person name="Li L."/>
        </authorList>
    </citation>
    <scope>NUCLEOTIDE SEQUENCE [LARGE SCALE GENOMIC DNA]</scope>
    <source>
        <strain evidence="1 2">CCTCC AA 208026</strain>
    </source>
</reference>
<accession>A0A367EYI5</accession>
<evidence type="ECO:0000313" key="1">
    <source>
        <dbReference type="EMBL" id="RCG22739.1"/>
    </source>
</evidence>
<proteinExistence type="predicted"/>
<sequence>MVADLDLPKPFDVGEFCERLSEKRGRRIVLVPKDLPPHSPCGLCVSTHDTDYVFYQAATSGPHRLQIILHEIGHLLCGHGTETVMDEATSRALVPDLDPEMVRRMLARTYYAKEEEAEAETIATLIFTEIGDYAHDRTWTVPDDATDVVKRIIKSLDGGDEAI</sequence>
<gene>
    <name evidence="1" type="ORF">DQ384_34605</name>
</gene>